<comment type="caution">
    <text evidence="1">The sequence shown here is derived from an EMBL/GenBank/DDBJ whole genome shotgun (WGS) entry which is preliminary data.</text>
</comment>
<reference evidence="1 2" key="1">
    <citation type="journal article" date="2019" name="Int. J. Syst. Evol. Microbiol.">
        <title>The Global Catalogue of Microorganisms (GCM) 10K type strain sequencing project: providing services to taxonomists for standard genome sequencing and annotation.</title>
        <authorList>
            <consortium name="The Broad Institute Genomics Platform"/>
            <consortium name="The Broad Institute Genome Sequencing Center for Infectious Disease"/>
            <person name="Wu L."/>
            <person name="Ma J."/>
        </authorList>
    </citation>
    <scope>NUCLEOTIDE SEQUENCE [LARGE SCALE GENOMIC DNA]</scope>
    <source>
        <strain evidence="1 2">DT92</strain>
    </source>
</reference>
<keyword evidence="2" id="KW-1185">Reference proteome</keyword>
<protein>
    <submittedName>
        <fullName evidence="1">Uncharacterized protein</fullName>
    </submittedName>
</protein>
<evidence type="ECO:0000313" key="1">
    <source>
        <dbReference type="EMBL" id="MFC7136137.1"/>
    </source>
</evidence>
<accession>A0ABD5XM28</accession>
<evidence type="ECO:0000313" key="2">
    <source>
        <dbReference type="Proteomes" id="UP001596368"/>
    </source>
</evidence>
<organism evidence="1 2">
    <name type="scientific">Halobaculum litoreum</name>
    <dbReference type="NCBI Taxonomy" id="3031998"/>
    <lineage>
        <taxon>Archaea</taxon>
        <taxon>Methanobacteriati</taxon>
        <taxon>Methanobacteriota</taxon>
        <taxon>Stenosarchaea group</taxon>
        <taxon>Halobacteria</taxon>
        <taxon>Halobacteriales</taxon>
        <taxon>Haloferacaceae</taxon>
        <taxon>Halobaculum</taxon>
    </lineage>
</organism>
<gene>
    <name evidence="1" type="ORF">ACFQRB_05395</name>
</gene>
<sequence length="146" mass="15385">MPSVPAASTSSDRLSWAIRISPCPTTPEEGVTERTVPFGATVTLTASSGESVVRMVSVSRRTSTRSSSRTSTVDVNVAASPRVTSSGPDTVVVTAPDVPAKATSDVINIDTTIVVSRRCLRCCVLPHLSILVCEWAYENGVIKLHG</sequence>
<proteinExistence type="predicted"/>
<dbReference type="Proteomes" id="UP001596368">
    <property type="component" value="Unassembled WGS sequence"/>
</dbReference>
<dbReference type="AlphaFoldDB" id="A0ABD5XM28"/>
<dbReference type="EMBL" id="JBHSZG010000001">
    <property type="protein sequence ID" value="MFC7136137.1"/>
    <property type="molecule type" value="Genomic_DNA"/>
</dbReference>
<name>A0ABD5XM28_9EURY</name>